<evidence type="ECO:0000256" key="1">
    <source>
        <dbReference type="SAM" id="MobiDB-lite"/>
    </source>
</evidence>
<dbReference type="AlphaFoldDB" id="A0A7C2NZ38"/>
<keyword evidence="2" id="KW-0812">Transmembrane</keyword>
<feature type="transmembrane region" description="Helical" evidence="2">
    <location>
        <begin position="161"/>
        <end position="182"/>
    </location>
</feature>
<name>A0A7C2NZ38_9PLAN</name>
<evidence type="ECO:0000256" key="2">
    <source>
        <dbReference type="SAM" id="Phobius"/>
    </source>
</evidence>
<organism evidence="3">
    <name type="scientific">Schlesneria paludicola</name>
    <dbReference type="NCBI Taxonomy" id="360056"/>
    <lineage>
        <taxon>Bacteria</taxon>
        <taxon>Pseudomonadati</taxon>
        <taxon>Planctomycetota</taxon>
        <taxon>Planctomycetia</taxon>
        <taxon>Planctomycetales</taxon>
        <taxon>Planctomycetaceae</taxon>
        <taxon>Schlesneria</taxon>
    </lineage>
</organism>
<dbReference type="EMBL" id="DSOK01000347">
    <property type="protein sequence ID" value="HEN16309.1"/>
    <property type="molecule type" value="Genomic_DNA"/>
</dbReference>
<proteinExistence type="predicted"/>
<dbReference type="Pfam" id="PF06170">
    <property type="entry name" value="DUF983"/>
    <property type="match status" value="1"/>
</dbReference>
<keyword evidence="2" id="KW-1133">Transmembrane helix</keyword>
<feature type="compositionally biased region" description="Polar residues" evidence="1">
    <location>
        <begin position="53"/>
        <end position="75"/>
    </location>
</feature>
<protein>
    <submittedName>
        <fullName evidence="3">DUF983 domain-containing protein</fullName>
    </submittedName>
</protein>
<gene>
    <name evidence="3" type="ORF">ENQ76_12680</name>
</gene>
<reference evidence="3" key="1">
    <citation type="journal article" date="2020" name="mSystems">
        <title>Genome- and Community-Level Interaction Insights into Carbon Utilization and Element Cycling Functions of Hydrothermarchaeota in Hydrothermal Sediment.</title>
        <authorList>
            <person name="Zhou Z."/>
            <person name="Liu Y."/>
            <person name="Xu W."/>
            <person name="Pan J."/>
            <person name="Luo Z.H."/>
            <person name="Li M."/>
        </authorList>
    </citation>
    <scope>NUCLEOTIDE SEQUENCE [LARGE SCALE GENOMIC DNA]</scope>
    <source>
        <strain evidence="3">SpSt-339</strain>
    </source>
</reference>
<feature type="region of interest" description="Disordered" evidence="1">
    <location>
        <begin position="36"/>
        <end position="75"/>
    </location>
</feature>
<accession>A0A7C2NZ38</accession>
<evidence type="ECO:0000313" key="3">
    <source>
        <dbReference type="EMBL" id="HEN16309.1"/>
    </source>
</evidence>
<sequence length="239" mass="26704">MNSRFPVSRNRSRMLMALPAVPSELDASRVYCGARPRQPAGRTAPVAVKNEENLNPQIRNSKSEGTSNLQIQNDSSPRPFRISCLGFPSDFGFGVSDFLFPTERPLARLNYTTAMTNALRLRCPRCGTGRLFVGLITMARRCDHCGLMFDRGPGFYLGSAYVNYGFMAITLTAMYMGLHFGLGWSNEALAAPLLAYCIIMPLILFRYARAWWLAMDCYLDATGHEDEVPLPGDQREPRS</sequence>
<comment type="caution">
    <text evidence="3">The sequence shown here is derived from an EMBL/GenBank/DDBJ whole genome shotgun (WGS) entry which is preliminary data.</text>
</comment>
<dbReference type="InterPro" id="IPR009325">
    <property type="entry name" value="DUF983"/>
</dbReference>
<keyword evidence="2" id="KW-0472">Membrane</keyword>
<feature type="transmembrane region" description="Helical" evidence="2">
    <location>
        <begin position="188"/>
        <end position="205"/>
    </location>
</feature>